<dbReference type="EMBL" id="JABELV010000042">
    <property type="protein sequence ID" value="KAG7561947.1"/>
    <property type="molecule type" value="Genomic_DNA"/>
</dbReference>
<feature type="compositionally biased region" description="Polar residues" evidence="6">
    <location>
        <begin position="142"/>
        <end position="160"/>
    </location>
</feature>
<dbReference type="EC" id="2.1.1.22" evidence="2"/>
<evidence type="ECO:0000256" key="2">
    <source>
        <dbReference type="ARBA" id="ARBA00012003"/>
    </source>
</evidence>
<proteinExistence type="inferred from homology"/>
<evidence type="ECO:0000256" key="4">
    <source>
        <dbReference type="ARBA" id="ARBA00022679"/>
    </source>
</evidence>
<dbReference type="PANTHER" id="PTHR12303:SF6">
    <property type="entry name" value="CARNOSINE N-METHYLTRANSFERASE"/>
    <property type="match status" value="1"/>
</dbReference>
<keyword evidence="5" id="KW-0949">S-adenosyl-L-methionine</keyword>
<dbReference type="InterPro" id="IPR029063">
    <property type="entry name" value="SAM-dependent_MTases_sf"/>
</dbReference>
<feature type="compositionally biased region" description="Basic residues" evidence="6">
    <location>
        <begin position="122"/>
        <end position="136"/>
    </location>
</feature>
<reference evidence="7" key="1">
    <citation type="submission" date="2020-04" db="EMBL/GenBank/DDBJ databases">
        <title>Analysis of mating type loci in Filobasidium floriforme.</title>
        <authorList>
            <person name="Nowrousian M."/>
        </authorList>
    </citation>
    <scope>NUCLEOTIDE SEQUENCE</scope>
    <source>
        <strain evidence="7">CBS 6242</strain>
    </source>
</reference>
<dbReference type="GO" id="GO:0032259">
    <property type="term" value="P:methylation"/>
    <property type="evidence" value="ECO:0007669"/>
    <property type="project" value="UniProtKB-KW"/>
</dbReference>
<keyword evidence="4" id="KW-0808">Transferase</keyword>
<dbReference type="SMART" id="SM01296">
    <property type="entry name" value="N2227"/>
    <property type="match status" value="1"/>
</dbReference>
<sequence length="451" mass="51135">MAATNHELELQYFRDTLESFDGYAQYHLSANHTRRMNMLTLPKDQRALLTEIGYKDKLDAVDEGIRRNAEFLDEIYNSGASPFMGSARPSARSAMTPQIVDEDLETFRASPTLPHQRDGGHSHSHSTPHSHSHAHNHGAASTPQLISTNPPTTTTLNAKQRSTLRQMIRDWSEAGAAEREKTYKPCLDAVEEHFSHIPEEDRLVYLAVQSSLAGLVFRLKRYSSHRSRIQNRQLTLRSISYLKGFAAQGNEFSAHMLIMSNWVLNESSQIGQYQIFPNLHSFSNHLTTHEHLLRSYLVPDVLPGQLLGPNSDFSFVAGDFEEVYGGRSDDGSWVDIPADQAGQWGAVVTCFFLDTARNIINYLKIIKGLLRPDGVWVNVGPLLWHWENVQDKERGEGSIELSLDEVKDLARKMGFEINNERLDRATYTGDPDTMLRSEYQVSSNWTILYFL</sequence>
<comment type="caution">
    <text evidence="7">The sequence shown here is derived from an EMBL/GenBank/DDBJ whole genome shotgun (WGS) entry which is preliminary data.</text>
</comment>
<accession>A0A8K0NTV9</accession>
<comment type="similarity">
    <text evidence="1">Belongs to the carnosine N-methyltransferase family.</text>
</comment>
<evidence type="ECO:0000313" key="8">
    <source>
        <dbReference type="Proteomes" id="UP000812966"/>
    </source>
</evidence>
<keyword evidence="8" id="KW-1185">Reference proteome</keyword>
<dbReference type="SUPFAM" id="SSF53335">
    <property type="entry name" value="S-adenosyl-L-methionine-dependent methyltransferases"/>
    <property type="match status" value="1"/>
</dbReference>
<dbReference type="Pfam" id="PF07942">
    <property type="entry name" value="CARME"/>
    <property type="match status" value="2"/>
</dbReference>
<dbReference type="GO" id="GO:0030735">
    <property type="term" value="F:carnosine N-methyltransferase activity"/>
    <property type="evidence" value="ECO:0007669"/>
    <property type="project" value="UniProtKB-EC"/>
</dbReference>
<protein>
    <recommendedName>
        <fullName evidence="2">carnosine N-methyltransferase</fullName>
        <ecNumber evidence="2">2.1.1.22</ecNumber>
    </recommendedName>
</protein>
<evidence type="ECO:0000256" key="6">
    <source>
        <dbReference type="SAM" id="MobiDB-lite"/>
    </source>
</evidence>
<evidence type="ECO:0000256" key="5">
    <source>
        <dbReference type="ARBA" id="ARBA00022691"/>
    </source>
</evidence>
<feature type="region of interest" description="Disordered" evidence="6">
    <location>
        <begin position="110"/>
        <end position="160"/>
    </location>
</feature>
<evidence type="ECO:0000313" key="7">
    <source>
        <dbReference type="EMBL" id="KAG7561947.1"/>
    </source>
</evidence>
<evidence type="ECO:0000256" key="3">
    <source>
        <dbReference type="ARBA" id="ARBA00022603"/>
    </source>
</evidence>
<dbReference type="PANTHER" id="PTHR12303">
    <property type="entry name" value="CARNOSINE N-METHYLTRANSFERASE"/>
    <property type="match status" value="1"/>
</dbReference>
<evidence type="ECO:0000256" key="1">
    <source>
        <dbReference type="ARBA" id="ARBA00010086"/>
    </source>
</evidence>
<keyword evidence="3" id="KW-0489">Methyltransferase</keyword>
<dbReference type="InterPro" id="IPR012901">
    <property type="entry name" value="CARME"/>
</dbReference>
<dbReference type="Proteomes" id="UP000812966">
    <property type="component" value="Unassembled WGS sequence"/>
</dbReference>
<dbReference type="AlphaFoldDB" id="A0A8K0NTV9"/>
<name>A0A8K0NTV9_9TREE</name>
<organism evidence="7 8">
    <name type="scientific">Filobasidium floriforme</name>
    <dbReference type="NCBI Taxonomy" id="5210"/>
    <lineage>
        <taxon>Eukaryota</taxon>
        <taxon>Fungi</taxon>
        <taxon>Dikarya</taxon>
        <taxon>Basidiomycota</taxon>
        <taxon>Agaricomycotina</taxon>
        <taxon>Tremellomycetes</taxon>
        <taxon>Filobasidiales</taxon>
        <taxon>Filobasidiaceae</taxon>
        <taxon>Filobasidium</taxon>
    </lineage>
</organism>
<gene>
    <name evidence="7" type="ORF">FFLO_02587</name>
</gene>